<accession>A0AAD6W9B5</accession>
<name>A0AAD6W9B5_9ROSI</name>
<feature type="region of interest" description="Disordered" evidence="1">
    <location>
        <begin position="1"/>
        <end position="78"/>
    </location>
</feature>
<proteinExistence type="predicted"/>
<feature type="compositionally biased region" description="Basic and acidic residues" evidence="1">
    <location>
        <begin position="56"/>
        <end position="67"/>
    </location>
</feature>
<dbReference type="AlphaFoldDB" id="A0AAD6W9B5"/>
<dbReference type="Proteomes" id="UP001164929">
    <property type="component" value="Chromosome 3"/>
</dbReference>
<evidence type="ECO:0000313" key="3">
    <source>
        <dbReference type="Proteomes" id="UP001164929"/>
    </source>
</evidence>
<organism evidence="2 3">
    <name type="scientific">Populus alba x Populus x berolinensis</name>
    <dbReference type="NCBI Taxonomy" id="444605"/>
    <lineage>
        <taxon>Eukaryota</taxon>
        <taxon>Viridiplantae</taxon>
        <taxon>Streptophyta</taxon>
        <taxon>Embryophyta</taxon>
        <taxon>Tracheophyta</taxon>
        <taxon>Spermatophyta</taxon>
        <taxon>Magnoliopsida</taxon>
        <taxon>eudicotyledons</taxon>
        <taxon>Gunneridae</taxon>
        <taxon>Pentapetalae</taxon>
        <taxon>rosids</taxon>
        <taxon>fabids</taxon>
        <taxon>Malpighiales</taxon>
        <taxon>Salicaceae</taxon>
        <taxon>Saliceae</taxon>
        <taxon>Populus</taxon>
    </lineage>
</organism>
<evidence type="ECO:0000313" key="2">
    <source>
        <dbReference type="EMBL" id="KAJ7002529.1"/>
    </source>
</evidence>
<evidence type="ECO:0000256" key="1">
    <source>
        <dbReference type="SAM" id="MobiDB-lite"/>
    </source>
</evidence>
<gene>
    <name evidence="2" type="ORF">NC653_007884</name>
</gene>
<feature type="compositionally biased region" description="Low complexity" evidence="1">
    <location>
        <begin position="14"/>
        <end position="23"/>
    </location>
</feature>
<comment type="caution">
    <text evidence="2">The sequence shown here is derived from an EMBL/GenBank/DDBJ whole genome shotgun (WGS) entry which is preliminary data.</text>
</comment>
<dbReference type="EMBL" id="JAQIZT010000003">
    <property type="protein sequence ID" value="KAJ7002529.1"/>
    <property type="molecule type" value="Genomic_DNA"/>
</dbReference>
<sequence length="78" mass="8492">MSGGGSKTNDDDSSGSSCCSGGSMKQETIQWWKKQATGKRKEGAESKHASMQAVHVLKDPFHQKVAMETRNMPPVRPN</sequence>
<keyword evidence="3" id="KW-1185">Reference proteome</keyword>
<protein>
    <submittedName>
        <fullName evidence="2">Uncharacterized protein</fullName>
    </submittedName>
</protein>
<reference evidence="2" key="1">
    <citation type="journal article" date="2023" name="Mol. Ecol. Resour.">
        <title>Chromosome-level genome assembly of a triploid poplar Populus alba 'Berolinensis'.</title>
        <authorList>
            <person name="Chen S."/>
            <person name="Yu Y."/>
            <person name="Wang X."/>
            <person name="Wang S."/>
            <person name="Zhang T."/>
            <person name="Zhou Y."/>
            <person name="He R."/>
            <person name="Meng N."/>
            <person name="Wang Y."/>
            <person name="Liu W."/>
            <person name="Liu Z."/>
            <person name="Liu J."/>
            <person name="Guo Q."/>
            <person name="Huang H."/>
            <person name="Sederoff R.R."/>
            <person name="Wang G."/>
            <person name="Qu G."/>
            <person name="Chen S."/>
        </authorList>
    </citation>
    <scope>NUCLEOTIDE SEQUENCE</scope>
    <source>
        <strain evidence="2">SC-2020</strain>
    </source>
</reference>
<feature type="compositionally biased region" description="Basic and acidic residues" evidence="1">
    <location>
        <begin position="39"/>
        <end position="48"/>
    </location>
</feature>